<dbReference type="EMBL" id="SJJY01000002">
    <property type="protein sequence ID" value="TCC24660.1"/>
    <property type="molecule type" value="Genomic_DNA"/>
</dbReference>
<dbReference type="Gene3D" id="3.40.1190.20">
    <property type="match status" value="1"/>
</dbReference>
<evidence type="ECO:0000256" key="2">
    <source>
        <dbReference type="ARBA" id="ARBA00022679"/>
    </source>
</evidence>
<accession>A0ABY2A9M0</accession>
<evidence type="ECO:0000256" key="1">
    <source>
        <dbReference type="ARBA" id="ARBA00010688"/>
    </source>
</evidence>
<dbReference type="InterPro" id="IPR002173">
    <property type="entry name" value="Carboh/pur_kinase_PfkB_CS"/>
</dbReference>
<evidence type="ECO:0000256" key="3">
    <source>
        <dbReference type="ARBA" id="ARBA00022777"/>
    </source>
</evidence>
<keyword evidence="2" id="KW-0808">Transferase</keyword>
<dbReference type="InterPro" id="IPR011611">
    <property type="entry name" value="PfkB_dom"/>
</dbReference>
<name>A0ABY2A9M0_9ACTN</name>
<organism evidence="5 6">
    <name type="scientific">Kribbella speibonae</name>
    <dbReference type="NCBI Taxonomy" id="1572660"/>
    <lineage>
        <taxon>Bacteria</taxon>
        <taxon>Bacillati</taxon>
        <taxon>Actinomycetota</taxon>
        <taxon>Actinomycetes</taxon>
        <taxon>Propionibacteriales</taxon>
        <taxon>Kribbellaceae</taxon>
        <taxon>Kribbella</taxon>
    </lineage>
</organism>
<dbReference type="RefSeq" id="WP_131461152.1">
    <property type="nucleotide sequence ID" value="NZ_SJJY01000002.1"/>
</dbReference>
<evidence type="ECO:0000313" key="6">
    <source>
        <dbReference type="Proteomes" id="UP000292385"/>
    </source>
</evidence>
<comment type="caution">
    <text evidence="5">The sequence shown here is derived from an EMBL/GenBank/DDBJ whole genome shotgun (WGS) entry which is preliminary data.</text>
</comment>
<keyword evidence="3" id="KW-0418">Kinase</keyword>
<dbReference type="SUPFAM" id="SSF53613">
    <property type="entry name" value="Ribokinase-like"/>
    <property type="match status" value="1"/>
</dbReference>
<dbReference type="Proteomes" id="UP000292385">
    <property type="component" value="Unassembled WGS sequence"/>
</dbReference>
<dbReference type="InterPro" id="IPR052700">
    <property type="entry name" value="Carb_kinase_PfkB-like"/>
</dbReference>
<dbReference type="InterPro" id="IPR029056">
    <property type="entry name" value="Ribokinase-like"/>
</dbReference>
<evidence type="ECO:0000313" key="5">
    <source>
        <dbReference type="EMBL" id="TCC24660.1"/>
    </source>
</evidence>
<dbReference type="PANTHER" id="PTHR43320:SF3">
    <property type="entry name" value="CARBOHYDRATE KINASE PFKB DOMAIN-CONTAINING PROTEIN"/>
    <property type="match status" value="1"/>
</dbReference>
<reference evidence="5 6" key="1">
    <citation type="submission" date="2019-02" db="EMBL/GenBank/DDBJ databases">
        <title>Kribbella capetownensis sp. nov. and Kribbella speibonae sp. nov., isolated from soil.</title>
        <authorList>
            <person name="Curtis S.M."/>
            <person name="Norton I."/>
            <person name="Everest G.J."/>
            <person name="Meyers P.R."/>
        </authorList>
    </citation>
    <scope>NUCLEOTIDE SEQUENCE [LARGE SCALE GENOMIC DNA]</scope>
    <source>
        <strain evidence="5 6">SK5</strain>
    </source>
</reference>
<proteinExistence type="inferred from homology"/>
<feature type="domain" description="Carbohydrate kinase PfkB" evidence="4">
    <location>
        <begin position="9"/>
        <end position="287"/>
    </location>
</feature>
<keyword evidence="6" id="KW-1185">Reference proteome</keyword>
<dbReference type="Pfam" id="PF00294">
    <property type="entry name" value="PfkB"/>
    <property type="match status" value="1"/>
</dbReference>
<evidence type="ECO:0000259" key="4">
    <source>
        <dbReference type="Pfam" id="PF00294"/>
    </source>
</evidence>
<gene>
    <name evidence="5" type="ORF">E0H58_10575</name>
</gene>
<dbReference type="PROSITE" id="PS00584">
    <property type="entry name" value="PFKB_KINASES_2"/>
    <property type="match status" value="1"/>
</dbReference>
<protein>
    <recommendedName>
        <fullName evidence="4">Carbohydrate kinase PfkB domain-containing protein</fullName>
    </recommendedName>
</protein>
<dbReference type="PANTHER" id="PTHR43320">
    <property type="entry name" value="SUGAR KINASE"/>
    <property type="match status" value="1"/>
</dbReference>
<sequence>MWVVGWGGLVCVGDLVEDVVVWAVGVARVGTDNPARVCRTRGGAAANVAAFAGQLGVAVRFVGRVGDDAVGAALVRDLTEAGVDAKVQRHGRTGTIVIVVDPSGERTMYPDRAAAGELTDVPDVWLSGAGAVHLSAYSLVGPSLSVLRRASDLAHAEGAILTIDASSIALIDAIGPAPFRDLIRALRPTYLFANGIEADIGSLRDLASSGTTVIVKNGTAPTEIHATATTTVPVPPVDEVRDTTGAGDAFAAGFLSAVLENADTVEAVEAGHTLAGRVLSEPGATLSKTDENGSARD</sequence>
<comment type="similarity">
    <text evidence="1">Belongs to the carbohydrate kinase PfkB family.</text>
</comment>